<comment type="caution">
    <text evidence="1">The sequence shown here is derived from an EMBL/GenBank/DDBJ whole genome shotgun (WGS) entry which is preliminary data.</text>
</comment>
<evidence type="ECO:0000313" key="1">
    <source>
        <dbReference type="EMBL" id="KAK5896028.1"/>
    </source>
</evidence>
<sequence>MLDLFLSPFSSADASHLNILTPHISPSYPPRVPSLTELMVTDGMKESCHELIDNRQLNYHRYCQGPWLMERATVNTRKGGDWGEFENSNFDEVPFQSWS</sequence>
<accession>A0AAN8C4V7</accession>
<dbReference type="EMBL" id="JAURVH010001534">
    <property type="protein sequence ID" value="KAK5896028.1"/>
    <property type="molecule type" value="Genomic_DNA"/>
</dbReference>
<dbReference type="Proteomes" id="UP001331515">
    <property type="component" value="Unassembled WGS sequence"/>
</dbReference>
<reference evidence="1 2" key="1">
    <citation type="journal article" date="2023" name="Mol. Biol. Evol.">
        <title>Genomics of Secondarily Temperate Adaptation in the Only Non-Antarctic Icefish.</title>
        <authorList>
            <person name="Rivera-Colon A.G."/>
            <person name="Rayamajhi N."/>
            <person name="Minhas B.F."/>
            <person name="Madrigal G."/>
            <person name="Bilyk K.T."/>
            <person name="Yoon V."/>
            <person name="Hune M."/>
            <person name="Gregory S."/>
            <person name="Cheng C.H.C."/>
            <person name="Catchen J.M."/>
        </authorList>
    </citation>
    <scope>NUCLEOTIDE SEQUENCE [LARGE SCALE GENOMIC DNA]</scope>
    <source>
        <tissue evidence="1">White muscle</tissue>
    </source>
</reference>
<evidence type="ECO:0000313" key="2">
    <source>
        <dbReference type="Proteomes" id="UP001331515"/>
    </source>
</evidence>
<gene>
    <name evidence="1" type="ORF">CgunFtcFv8_009672</name>
</gene>
<name>A0AAN8C4V7_CHAGU</name>
<keyword evidence="2" id="KW-1185">Reference proteome</keyword>
<proteinExistence type="predicted"/>
<protein>
    <submittedName>
        <fullName evidence="1">Uncharacterized protein</fullName>
    </submittedName>
</protein>
<dbReference type="AlphaFoldDB" id="A0AAN8C4V7"/>
<organism evidence="1 2">
    <name type="scientific">Champsocephalus gunnari</name>
    <name type="common">Mackerel icefish</name>
    <dbReference type="NCBI Taxonomy" id="52237"/>
    <lineage>
        <taxon>Eukaryota</taxon>
        <taxon>Metazoa</taxon>
        <taxon>Chordata</taxon>
        <taxon>Craniata</taxon>
        <taxon>Vertebrata</taxon>
        <taxon>Euteleostomi</taxon>
        <taxon>Actinopterygii</taxon>
        <taxon>Neopterygii</taxon>
        <taxon>Teleostei</taxon>
        <taxon>Neoteleostei</taxon>
        <taxon>Acanthomorphata</taxon>
        <taxon>Eupercaria</taxon>
        <taxon>Perciformes</taxon>
        <taxon>Notothenioidei</taxon>
        <taxon>Channichthyidae</taxon>
        <taxon>Champsocephalus</taxon>
    </lineage>
</organism>